<comment type="similarity">
    <text evidence="1">Belongs to the heat shock protein 90 family.</text>
</comment>
<evidence type="ECO:0000256" key="4">
    <source>
        <dbReference type="ARBA" id="ARBA00022840"/>
    </source>
</evidence>
<keyword evidence="4" id="KW-0067">ATP-binding</keyword>
<evidence type="ECO:0000256" key="3">
    <source>
        <dbReference type="ARBA" id="ARBA00022741"/>
    </source>
</evidence>
<dbReference type="EMBL" id="JANPWB010000009">
    <property type="protein sequence ID" value="KAJ1150066.1"/>
    <property type="molecule type" value="Genomic_DNA"/>
</dbReference>
<evidence type="ECO:0000256" key="1">
    <source>
        <dbReference type="ARBA" id="ARBA00008239"/>
    </source>
</evidence>
<keyword evidence="6" id="KW-0143">Chaperone</keyword>
<dbReference type="Gene3D" id="3.30.565.10">
    <property type="entry name" value="Histidine kinase-like ATPase, C-terminal domain"/>
    <property type="match status" value="1"/>
</dbReference>
<evidence type="ECO:0000313" key="8">
    <source>
        <dbReference type="Proteomes" id="UP001066276"/>
    </source>
</evidence>
<dbReference type="GO" id="GO:0016887">
    <property type="term" value="F:ATP hydrolysis activity"/>
    <property type="evidence" value="ECO:0007669"/>
    <property type="project" value="InterPro"/>
</dbReference>
<sequence>MSLFINTFCSNKEIFMRELISNASDAVDKIKCESLTDPTKLDSVKELKVSIIPNPQECTLTLLDTSIDMTKALMEVLQAGEDISMILQFGVGFYSTYLVAEKVVVISKHNYDKQYAWESSASRSFTVKVHRSKSIGRGTLVILFLKEDLTKYLEEKCFSFKYVVKTHSQFFGYPITLYREKDEDKPKIGDMGSDIEEVSKEKKKETKKIKENYVNQEKLNKTKPIWTHNLDDISQEEYGEFCKSLTNDWQYNLAVKYFSMKV</sequence>
<dbReference type="GO" id="GO:0005524">
    <property type="term" value="F:ATP binding"/>
    <property type="evidence" value="ECO:0007669"/>
    <property type="project" value="UniProtKB-KW"/>
</dbReference>
<dbReference type="FunFam" id="3.30.565.10:FF:000357">
    <property type="entry name" value="Heat shock protein HSP 90-beta"/>
    <property type="match status" value="1"/>
</dbReference>
<dbReference type="PRINTS" id="PR00775">
    <property type="entry name" value="HEATSHOCK90"/>
</dbReference>
<keyword evidence="8" id="KW-1185">Reference proteome</keyword>
<evidence type="ECO:0000256" key="2">
    <source>
        <dbReference type="ARBA" id="ARBA00022490"/>
    </source>
</evidence>
<dbReference type="PANTHER" id="PTHR11528">
    <property type="entry name" value="HEAT SHOCK PROTEIN 90 FAMILY MEMBER"/>
    <property type="match status" value="1"/>
</dbReference>
<dbReference type="InterPro" id="IPR020575">
    <property type="entry name" value="Hsp90_N"/>
</dbReference>
<dbReference type="SUPFAM" id="SSF54211">
    <property type="entry name" value="Ribosomal protein S5 domain 2-like"/>
    <property type="match status" value="1"/>
</dbReference>
<evidence type="ECO:0000313" key="7">
    <source>
        <dbReference type="EMBL" id="KAJ1150066.1"/>
    </source>
</evidence>
<dbReference type="GO" id="GO:0051082">
    <property type="term" value="F:unfolded protein binding"/>
    <property type="evidence" value="ECO:0007669"/>
    <property type="project" value="InterPro"/>
</dbReference>
<organism evidence="7 8">
    <name type="scientific">Pleurodeles waltl</name>
    <name type="common">Iberian ribbed newt</name>
    <dbReference type="NCBI Taxonomy" id="8319"/>
    <lineage>
        <taxon>Eukaryota</taxon>
        <taxon>Metazoa</taxon>
        <taxon>Chordata</taxon>
        <taxon>Craniata</taxon>
        <taxon>Vertebrata</taxon>
        <taxon>Euteleostomi</taxon>
        <taxon>Amphibia</taxon>
        <taxon>Batrachia</taxon>
        <taxon>Caudata</taxon>
        <taxon>Salamandroidea</taxon>
        <taxon>Salamandridae</taxon>
        <taxon>Pleurodelinae</taxon>
        <taxon>Pleurodeles</taxon>
    </lineage>
</organism>
<keyword evidence="2" id="KW-0963">Cytoplasm</keyword>
<protein>
    <submittedName>
        <fullName evidence="7">Uncharacterized protein</fullName>
    </submittedName>
</protein>
<dbReference type="Proteomes" id="UP001066276">
    <property type="component" value="Chromosome 5"/>
</dbReference>
<reference evidence="7" key="1">
    <citation type="journal article" date="2022" name="bioRxiv">
        <title>Sequencing and chromosome-scale assembly of the giantPleurodeles waltlgenome.</title>
        <authorList>
            <person name="Brown T."/>
            <person name="Elewa A."/>
            <person name="Iarovenko S."/>
            <person name="Subramanian E."/>
            <person name="Araus A.J."/>
            <person name="Petzold A."/>
            <person name="Susuki M."/>
            <person name="Suzuki K.-i.T."/>
            <person name="Hayashi T."/>
            <person name="Toyoda A."/>
            <person name="Oliveira C."/>
            <person name="Osipova E."/>
            <person name="Leigh N.D."/>
            <person name="Simon A."/>
            <person name="Yun M.H."/>
        </authorList>
    </citation>
    <scope>NUCLEOTIDE SEQUENCE</scope>
    <source>
        <strain evidence="7">20211129_DDA</strain>
        <tissue evidence="7">Liver</tissue>
    </source>
</reference>
<name>A0AAV7RB80_PLEWA</name>
<dbReference type="GO" id="GO:0140662">
    <property type="term" value="F:ATP-dependent protein folding chaperone"/>
    <property type="evidence" value="ECO:0007669"/>
    <property type="project" value="InterPro"/>
</dbReference>
<dbReference type="Pfam" id="PF00183">
    <property type="entry name" value="HSP90"/>
    <property type="match status" value="1"/>
</dbReference>
<evidence type="ECO:0000256" key="6">
    <source>
        <dbReference type="ARBA" id="ARBA00023186"/>
    </source>
</evidence>
<dbReference type="AlphaFoldDB" id="A0AAV7RB80"/>
<proteinExistence type="inferred from homology"/>
<dbReference type="SUPFAM" id="SSF55874">
    <property type="entry name" value="ATPase domain of HSP90 chaperone/DNA topoisomerase II/histidine kinase"/>
    <property type="match status" value="1"/>
</dbReference>
<evidence type="ECO:0000256" key="5">
    <source>
        <dbReference type="ARBA" id="ARBA00023016"/>
    </source>
</evidence>
<accession>A0AAV7RB80</accession>
<keyword evidence="3" id="KW-0547">Nucleotide-binding</keyword>
<gene>
    <name evidence="7" type="ORF">NDU88_002864</name>
</gene>
<dbReference type="InterPro" id="IPR001404">
    <property type="entry name" value="Hsp90_fam"/>
</dbReference>
<dbReference type="InterPro" id="IPR036890">
    <property type="entry name" value="HATPase_C_sf"/>
</dbReference>
<dbReference type="Gene3D" id="3.30.230.80">
    <property type="match status" value="1"/>
</dbReference>
<comment type="caution">
    <text evidence="7">The sequence shown here is derived from an EMBL/GenBank/DDBJ whole genome shotgun (WGS) entry which is preliminary data.</text>
</comment>
<dbReference type="InterPro" id="IPR020568">
    <property type="entry name" value="Ribosomal_Su5_D2-typ_SF"/>
</dbReference>
<keyword evidence="5" id="KW-0346">Stress response</keyword>